<dbReference type="NCBIfam" id="TIGR00071">
    <property type="entry name" value="hisT_truA"/>
    <property type="match status" value="1"/>
</dbReference>
<evidence type="ECO:0000313" key="9">
    <source>
        <dbReference type="EMBL" id="EEW36970.1"/>
    </source>
</evidence>
<gene>
    <name evidence="4 9" type="primary">truA</name>
    <name evidence="9" type="ORF">HMPREF0444_1188</name>
</gene>
<dbReference type="Proteomes" id="UP000005926">
    <property type="component" value="Unassembled WGS sequence"/>
</dbReference>
<dbReference type="FunFam" id="3.30.70.580:FF:000001">
    <property type="entry name" value="tRNA pseudouridine synthase A"/>
    <property type="match status" value="1"/>
</dbReference>
<dbReference type="GO" id="GO:0003723">
    <property type="term" value="F:RNA binding"/>
    <property type="evidence" value="ECO:0007669"/>
    <property type="project" value="InterPro"/>
</dbReference>
<dbReference type="STRING" id="638301.HMPREF0444_1188"/>
<comment type="function">
    <text evidence="4">Formation of pseudouridine at positions 38, 39 and 40 in the anticodon stem and loop of transfer RNAs.</text>
</comment>
<organism evidence="9 10">
    <name type="scientific">Granulicatella adiacens ATCC 49175</name>
    <dbReference type="NCBI Taxonomy" id="638301"/>
    <lineage>
        <taxon>Bacteria</taxon>
        <taxon>Bacillati</taxon>
        <taxon>Bacillota</taxon>
        <taxon>Bacilli</taxon>
        <taxon>Lactobacillales</taxon>
        <taxon>Carnobacteriaceae</taxon>
        <taxon>Granulicatella</taxon>
    </lineage>
</organism>
<evidence type="ECO:0000256" key="3">
    <source>
        <dbReference type="ARBA" id="ARBA00023235"/>
    </source>
</evidence>
<dbReference type="HOGENOM" id="CLU_014673_0_1_9"/>
<dbReference type="Gene3D" id="3.30.70.580">
    <property type="entry name" value="Pseudouridine synthase I, catalytic domain, N-terminal subdomain"/>
    <property type="match status" value="1"/>
</dbReference>
<sequence length="249" mass="28068">MQRYKLTIQYDGTPYVGFQVQENGNSIQAELNKALKKMTKGQYIPVSGSGRTDSGVHANGQVVHIDYPKRIEANSLVRAMNSLLPTSIRIVSAEAVSEEFHARYSVTGKRYIYKVTTAQVQSPFLRQYELHHPFKTDVDRINKAFEAVIGEHDFTSFCSTKSDKDSKVRVVTKAEVKRNGDELIFTFEGKGFLYNMVRILVGTALQIGDGLREVEEMKQILEAMDRNAAGPTAPSHGLYLDEVFYKNFD</sequence>
<dbReference type="InterPro" id="IPR020097">
    <property type="entry name" value="PsdUridine_synth_TruA_a/b_dom"/>
</dbReference>
<feature type="active site" description="Nucleophile" evidence="4 5">
    <location>
        <position position="53"/>
    </location>
</feature>
<evidence type="ECO:0000259" key="8">
    <source>
        <dbReference type="Pfam" id="PF01416"/>
    </source>
</evidence>
<evidence type="ECO:0000256" key="5">
    <source>
        <dbReference type="PIRSR" id="PIRSR001430-1"/>
    </source>
</evidence>
<feature type="domain" description="Pseudouridine synthase I TruA alpha/beta" evidence="8">
    <location>
        <begin position="8"/>
        <end position="105"/>
    </location>
</feature>
<dbReference type="HAMAP" id="MF_00171">
    <property type="entry name" value="TruA"/>
    <property type="match status" value="1"/>
</dbReference>
<comment type="caution">
    <text evidence="9">The sequence shown here is derived from an EMBL/GenBank/DDBJ whole genome shotgun (WGS) entry which is preliminary data.</text>
</comment>
<keyword evidence="3 4" id="KW-0413">Isomerase</keyword>
<feature type="domain" description="Pseudouridine synthase I TruA alpha/beta" evidence="8">
    <location>
        <begin position="144"/>
        <end position="245"/>
    </location>
</feature>
<feature type="binding site" evidence="4 6">
    <location>
        <position position="111"/>
    </location>
    <ligand>
        <name>substrate</name>
    </ligand>
</feature>
<dbReference type="CDD" id="cd02570">
    <property type="entry name" value="PseudoU_synth_EcTruA"/>
    <property type="match status" value="1"/>
</dbReference>
<dbReference type="GO" id="GO:0031119">
    <property type="term" value="P:tRNA pseudouridine synthesis"/>
    <property type="evidence" value="ECO:0007669"/>
    <property type="project" value="UniProtKB-UniRule"/>
</dbReference>
<evidence type="ECO:0000256" key="4">
    <source>
        <dbReference type="HAMAP-Rule" id="MF_00171"/>
    </source>
</evidence>
<comment type="caution">
    <text evidence="4">Lacks conserved residue(s) required for the propagation of feature annotation.</text>
</comment>
<name>C8NGZ3_9LACT</name>
<dbReference type="AlphaFoldDB" id="C8NGZ3"/>
<dbReference type="GeneID" id="78411939"/>
<dbReference type="PIRSF" id="PIRSF001430">
    <property type="entry name" value="tRNA_psdUrid_synth"/>
    <property type="match status" value="1"/>
</dbReference>
<evidence type="ECO:0000256" key="2">
    <source>
        <dbReference type="ARBA" id="ARBA00022694"/>
    </source>
</evidence>
<comment type="subunit">
    <text evidence="4">Homodimer.</text>
</comment>
<dbReference type="Gene3D" id="3.30.70.660">
    <property type="entry name" value="Pseudouridine synthase I, catalytic domain, C-terminal subdomain"/>
    <property type="match status" value="1"/>
</dbReference>
<evidence type="ECO:0000313" key="10">
    <source>
        <dbReference type="Proteomes" id="UP000005926"/>
    </source>
</evidence>
<evidence type="ECO:0000256" key="7">
    <source>
        <dbReference type="RuleBase" id="RU003792"/>
    </source>
</evidence>
<dbReference type="InterPro" id="IPR001406">
    <property type="entry name" value="PsdUridine_synth_TruA"/>
</dbReference>
<evidence type="ECO:0000256" key="6">
    <source>
        <dbReference type="PIRSR" id="PIRSR001430-2"/>
    </source>
</evidence>
<dbReference type="InterPro" id="IPR020095">
    <property type="entry name" value="PsdUridine_synth_TruA_C"/>
</dbReference>
<comment type="similarity">
    <text evidence="1 4 7">Belongs to the tRNA pseudouridine synthase TruA family.</text>
</comment>
<dbReference type="InterPro" id="IPR020094">
    <property type="entry name" value="TruA/RsuA/RluB/E/F_N"/>
</dbReference>
<evidence type="ECO:0000256" key="1">
    <source>
        <dbReference type="ARBA" id="ARBA00009375"/>
    </source>
</evidence>
<dbReference type="RefSeq" id="WP_005607429.1">
    <property type="nucleotide sequence ID" value="NZ_CP102283.1"/>
</dbReference>
<dbReference type="EMBL" id="ACKZ01000020">
    <property type="protein sequence ID" value="EEW36970.1"/>
    <property type="molecule type" value="Genomic_DNA"/>
</dbReference>
<dbReference type="GO" id="GO:0160147">
    <property type="term" value="F:tRNA pseudouridine(38-40) synthase activity"/>
    <property type="evidence" value="ECO:0007669"/>
    <property type="project" value="UniProtKB-EC"/>
</dbReference>
<proteinExistence type="inferred from homology"/>
<dbReference type="InterPro" id="IPR020103">
    <property type="entry name" value="PsdUridine_synth_cat_dom_sf"/>
</dbReference>
<comment type="catalytic activity">
    <reaction evidence="4 7">
        <text>uridine(38/39/40) in tRNA = pseudouridine(38/39/40) in tRNA</text>
        <dbReference type="Rhea" id="RHEA:22376"/>
        <dbReference type="Rhea" id="RHEA-COMP:10085"/>
        <dbReference type="Rhea" id="RHEA-COMP:10087"/>
        <dbReference type="ChEBI" id="CHEBI:65314"/>
        <dbReference type="ChEBI" id="CHEBI:65315"/>
        <dbReference type="EC" id="5.4.99.12"/>
    </reaction>
</comment>
<dbReference type="EC" id="5.4.99.12" evidence="4"/>
<dbReference type="PANTHER" id="PTHR11142:SF0">
    <property type="entry name" value="TRNA PSEUDOURIDINE SYNTHASE-LIKE 1"/>
    <property type="match status" value="1"/>
</dbReference>
<keyword evidence="2 4" id="KW-0819">tRNA processing</keyword>
<reference evidence="9 10" key="1">
    <citation type="submission" date="2009-08" db="EMBL/GenBank/DDBJ databases">
        <authorList>
            <person name="Muzny D."/>
            <person name="Qin X."/>
            <person name="Deng J."/>
            <person name="Jiang H."/>
            <person name="Liu Y."/>
            <person name="Qu J."/>
            <person name="Song X.-Z."/>
            <person name="Zhang L."/>
            <person name="Thornton R."/>
            <person name="Coyle M."/>
            <person name="Francisco L."/>
            <person name="Jackson L."/>
            <person name="Javaid M."/>
            <person name="Korchina V."/>
            <person name="Kovar C."/>
            <person name="Mata R."/>
            <person name="Mathew T."/>
            <person name="Ngo R."/>
            <person name="Nguyen L."/>
            <person name="Nguyen N."/>
            <person name="Okwuonu G."/>
            <person name="Ongeri F."/>
            <person name="Pham C."/>
            <person name="Simmons D."/>
            <person name="Wilczek-Boney K."/>
            <person name="Hale W."/>
            <person name="Jakkamsetti A."/>
            <person name="Pham P."/>
            <person name="Ruth R."/>
            <person name="San Lucas F."/>
            <person name="Warren J."/>
            <person name="Zhang J."/>
            <person name="Zhao Z."/>
            <person name="Zhou C."/>
            <person name="Zhu D."/>
            <person name="Lee S."/>
            <person name="Bess C."/>
            <person name="Blankenburg K."/>
            <person name="Forbes L."/>
            <person name="Fu Q."/>
            <person name="Gubbala S."/>
            <person name="Hirani K."/>
            <person name="Jayaseelan J.C."/>
            <person name="Lara F."/>
            <person name="Munidasa M."/>
            <person name="Palculict T."/>
            <person name="Patil S."/>
            <person name="Pu L.-L."/>
            <person name="Saada N."/>
            <person name="Tang L."/>
            <person name="Weissenberger G."/>
            <person name="Zhu Y."/>
            <person name="Hemphill L."/>
            <person name="Shang Y."/>
            <person name="Youmans B."/>
            <person name="Ayvaz T."/>
            <person name="Ross M."/>
            <person name="Santibanez J."/>
            <person name="Aqrawi P."/>
            <person name="Gross S."/>
            <person name="Joshi V."/>
            <person name="Fowler G."/>
            <person name="Nazareth L."/>
            <person name="Reid J."/>
            <person name="Worley K."/>
            <person name="Petrosino J."/>
            <person name="Highlander S."/>
            <person name="Gibbs R."/>
        </authorList>
    </citation>
    <scope>NUCLEOTIDE SEQUENCE [LARGE SCALE GENOMIC DNA]</scope>
    <source>
        <strain evidence="9 10">ATCC 49175</strain>
    </source>
</reference>
<dbReference type="PANTHER" id="PTHR11142">
    <property type="entry name" value="PSEUDOURIDYLATE SYNTHASE"/>
    <property type="match status" value="1"/>
</dbReference>
<accession>C8NGZ3</accession>
<dbReference type="Pfam" id="PF01416">
    <property type="entry name" value="PseudoU_synth_1"/>
    <property type="match status" value="2"/>
</dbReference>
<dbReference type="eggNOG" id="COG0101">
    <property type="taxonomic scope" value="Bacteria"/>
</dbReference>
<dbReference type="SUPFAM" id="SSF55120">
    <property type="entry name" value="Pseudouridine synthase"/>
    <property type="match status" value="1"/>
</dbReference>
<protein>
    <recommendedName>
        <fullName evidence="4">tRNA pseudouridine synthase A</fullName>
        <ecNumber evidence="4">5.4.99.12</ecNumber>
    </recommendedName>
    <alternativeName>
        <fullName evidence="4">tRNA pseudouridine(38-40) synthase</fullName>
    </alternativeName>
    <alternativeName>
        <fullName evidence="4">tRNA pseudouridylate synthase I</fullName>
    </alternativeName>
    <alternativeName>
        <fullName evidence="4">tRNA-uridine isomerase I</fullName>
    </alternativeName>
</protein>
<keyword evidence="10" id="KW-1185">Reference proteome</keyword>